<organism evidence="2 3">
    <name type="scientific">Aliiroseovarius zhejiangensis</name>
    <dbReference type="NCBI Taxonomy" id="1632025"/>
    <lineage>
        <taxon>Bacteria</taxon>
        <taxon>Pseudomonadati</taxon>
        <taxon>Pseudomonadota</taxon>
        <taxon>Alphaproteobacteria</taxon>
        <taxon>Rhodobacterales</taxon>
        <taxon>Paracoccaceae</taxon>
        <taxon>Aliiroseovarius</taxon>
    </lineage>
</organism>
<proteinExistence type="predicted"/>
<feature type="compositionally biased region" description="Basic residues" evidence="1">
    <location>
        <begin position="1"/>
        <end position="14"/>
    </location>
</feature>
<dbReference type="EMBL" id="BNCH01000006">
    <property type="protein sequence ID" value="GHF04062.1"/>
    <property type="molecule type" value="Genomic_DNA"/>
</dbReference>
<feature type="region of interest" description="Disordered" evidence="1">
    <location>
        <begin position="63"/>
        <end position="82"/>
    </location>
</feature>
<gene>
    <name evidence="2" type="ORF">GCM10016455_26750</name>
</gene>
<sequence>MAKTPGKRRDRKPGRTPGKIEPGKPGVVRPPKAPRPELSEPYLDDLETLVGHGALREAIDRLLERAPGKEPGKDQEQKPGKDIDEMCDKLFATLRKRCPHLVPDAPVDTGKLGPQIDLAPKTVATLVRGAAVKLAGAGQTVWVLGDSEMLVIARRVSLVTEPGRILVRIPVKTDQTNDALIVVPFAVGSEKRPAGLMATTPMRPIGPEAIVEIWADALIAFAWGAVLTLTEVLASRAGQDTDRRGLIAFNLRAGAEGLSIGTMARHGFDRRAP</sequence>
<evidence type="ECO:0000313" key="2">
    <source>
        <dbReference type="EMBL" id="GHF04062.1"/>
    </source>
</evidence>
<dbReference type="Proteomes" id="UP000609802">
    <property type="component" value="Unassembled WGS sequence"/>
</dbReference>
<feature type="region of interest" description="Disordered" evidence="1">
    <location>
        <begin position="1"/>
        <end position="42"/>
    </location>
</feature>
<keyword evidence="3" id="KW-1185">Reference proteome</keyword>
<comment type="caution">
    <text evidence="2">The sequence shown here is derived from an EMBL/GenBank/DDBJ whole genome shotgun (WGS) entry which is preliminary data.</text>
</comment>
<reference evidence="3" key="1">
    <citation type="journal article" date="2019" name="Int. J. Syst. Evol. Microbiol.">
        <title>The Global Catalogue of Microorganisms (GCM) 10K type strain sequencing project: providing services to taxonomists for standard genome sequencing and annotation.</title>
        <authorList>
            <consortium name="The Broad Institute Genomics Platform"/>
            <consortium name="The Broad Institute Genome Sequencing Center for Infectious Disease"/>
            <person name="Wu L."/>
            <person name="Ma J."/>
        </authorList>
    </citation>
    <scope>NUCLEOTIDE SEQUENCE [LARGE SCALE GENOMIC DNA]</scope>
    <source>
        <strain evidence="3">KCTC 42443</strain>
    </source>
</reference>
<accession>A0ABQ3JAK1</accession>
<evidence type="ECO:0000313" key="3">
    <source>
        <dbReference type="Proteomes" id="UP000609802"/>
    </source>
</evidence>
<protein>
    <submittedName>
        <fullName evidence="2">Uncharacterized protein</fullName>
    </submittedName>
</protein>
<dbReference type="RefSeq" id="WP_191287049.1">
    <property type="nucleotide sequence ID" value="NZ_BNCH01000006.1"/>
</dbReference>
<name>A0ABQ3JAK1_9RHOB</name>
<evidence type="ECO:0000256" key="1">
    <source>
        <dbReference type="SAM" id="MobiDB-lite"/>
    </source>
</evidence>